<evidence type="ECO:0000256" key="7">
    <source>
        <dbReference type="ARBA" id="ARBA00022734"/>
    </source>
</evidence>
<comment type="catalytic activity">
    <reaction evidence="17 18">
        <text>L-seryl-[protein] + ATP = O-phospho-L-seryl-[protein] + ADP + H(+)</text>
        <dbReference type="Rhea" id="RHEA:17989"/>
        <dbReference type="Rhea" id="RHEA-COMP:9863"/>
        <dbReference type="Rhea" id="RHEA-COMP:11604"/>
        <dbReference type="ChEBI" id="CHEBI:15378"/>
        <dbReference type="ChEBI" id="CHEBI:29999"/>
        <dbReference type="ChEBI" id="CHEBI:30616"/>
        <dbReference type="ChEBI" id="CHEBI:83421"/>
        <dbReference type="ChEBI" id="CHEBI:456216"/>
        <dbReference type="EC" id="2.7.11.1"/>
    </reaction>
</comment>
<evidence type="ECO:0000256" key="20">
    <source>
        <dbReference type="SAM" id="Phobius"/>
    </source>
</evidence>
<feature type="binding site" evidence="19">
    <location>
        <position position="534"/>
    </location>
    <ligand>
        <name>ATP</name>
        <dbReference type="ChEBI" id="CHEBI:30616"/>
    </ligand>
</feature>
<gene>
    <name evidence="24" type="ORF">CISIN_1g003818mg</name>
</gene>
<dbReference type="GO" id="GO:0030246">
    <property type="term" value="F:carbohydrate binding"/>
    <property type="evidence" value="ECO:0007669"/>
    <property type="project" value="UniProtKB-KW"/>
</dbReference>
<dbReference type="InterPro" id="IPR051343">
    <property type="entry name" value="G-type_lectin_kinases/EP1-like"/>
</dbReference>
<comment type="similarity">
    <text evidence="18">Belongs to the protein kinase superfamily. Ser/Thr protein kinase family.</text>
</comment>
<dbReference type="Gene3D" id="3.30.200.20">
    <property type="entry name" value="Phosphorylase Kinase, domain 1"/>
    <property type="match status" value="1"/>
</dbReference>
<dbReference type="GO" id="GO:0004674">
    <property type="term" value="F:protein serine/threonine kinase activity"/>
    <property type="evidence" value="ECO:0007669"/>
    <property type="project" value="UniProtKB-KW"/>
</dbReference>
<dbReference type="SMART" id="SM00220">
    <property type="entry name" value="S_TKc"/>
    <property type="match status" value="1"/>
</dbReference>
<keyword evidence="8 18" id="KW-0547">Nucleotide-binding</keyword>
<dbReference type="FunFam" id="2.90.10.10:FF:000024">
    <property type="entry name" value="Uncharacterized protein"/>
    <property type="match status" value="1"/>
</dbReference>
<evidence type="ECO:0000313" key="25">
    <source>
        <dbReference type="Proteomes" id="UP000027120"/>
    </source>
</evidence>
<evidence type="ECO:0000256" key="4">
    <source>
        <dbReference type="ARBA" id="ARBA00022679"/>
    </source>
</evidence>
<evidence type="ECO:0000313" key="24">
    <source>
        <dbReference type="EMBL" id="KDO56497.1"/>
    </source>
</evidence>
<evidence type="ECO:0000256" key="21">
    <source>
        <dbReference type="SAM" id="SignalP"/>
    </source>
</evidence>
<proteinExistence type="inferred from homology"/>
<dbReference type="EC" id="2.7.11.1" evidence="18"/>
<dbReference type="Proteomes" id="UP000027120">
    <property type="component" value="Unassembled WGS sequence"/>
</dbReference>
<keyword evidence="4 18" id="KW-0808">Transferase</keyword>
<evidence type="ECO:0000256" key="18">
    <source>
        <dbReference type="PIRNR" id="PIRNR000641"/>
    </source>
</evidence>
<feature type="domain" description="Bulb-type lectin" evidence="23">
    <location>
        <begin position="16"/>
        <end position="144"/>
    </location>
</feature>
<keyword evidence="15" id="KW-0325">Glycoprotein</keyword>
<dbReference type="OrthoDB" id="1930390at2759"/>
<dbReference type="SUPFAM" id="SSF51110">
    <property type="entry name" value="alpha-D-mannose-specific plant lectins"/>
    <property type="match status" value="2"/>
</dbReference>
<sequence>MQGLLFFLIPLLLPISAAAQSSSNISLGSSLTASNDNPAASWISQSGDFAFGFRQVGDRGFLLAIWFNEIPERTIVWSANRDNLVQRGSKVELTGDGQLILRDSSGKEIWREPPSTGAAYAAMLDTGNLVLASQDSSTMWESFDDPTDTLLPTQVMSQGTKVIARLTETNYSSGRFMFELQTDGNLLLYTTTYPFDGANAAYWSTQTSIGSGYQVVFNQSGFIYLTARNGSILNAVTSNNVTAQDFYQRAVVDPDGVFRHYIYPKSSASTGGRWPKAWSFLSFIPSNICLRIRADTGSGACGFNSFCSLGDDQRKLCQCPPGYTFFDPDDVMKGCKENFVPQSCDRAVEEMDLFEFRDMPNTDWPLNDYEHFTSVDEDWCREACLSDCFCAVAIFREGECWKKRAPLSNGRIDPSVGGKALVKVRKDYSDASAGSGSNRKENSTLIYILSATLGGSIFLHLLVTFIFFHRRNQKKQNTVESQKGMPEMNLQDFTYKELEVITGGFKEELGEGAFGKVYKGVLTTENEKPVAVKKLYKAVNEGEQEFKAEISAIGRTNHKNLVQLLGFCNEGEHRLLVYEYVSNGSLADFLFRKSRRPNWYKRMQIAFGTARGLFYLHEECKSQIIHCDIKPQNILLDGTFNARISDFGLAKLLKTDQTQTTTAIRGTKGYVAPEWFKNLPITAKVDVYSFGILLLELVCCRKNFEVDATEECQMILADWAYDCFRERKLGLLVENDEEAMDDIKRVEKFVMIAIWCIQEDPSLRPAMKKVTQMIEGAVDVSIPPDPASFISSI</sequence>
<dbReference type="KEGG" id="cit:102627138"/>
<keyword evidence="10 18" id="KW-0067">ATP-binding</keyword>
<keyword evidence="13" id="KW-1015">Disulfide bond</keyword>
<dbReference type="PROSITE" id="PS50011">
    <property type="entry name" value="PROTEIN_KINASE_DOM"/>
    <property type="match status" value="1"/>
</dbReference>
<feature type="domain" description="Protein kinase" evidence="22">
    <location>
        <begin position="503"/>
        <end position="778"/>
    </location>
</feature>
<evidence type="ECO:0000256" key="3">
    <source>
        <dbReference type="ARBA" id="ARBA00022536"/>
    </source>
</evidence>
<dbReference type="PANTHER" id="PTHR47976">
    <property type="entry name" value="G-TYPE LECTIN S-RECEPTOR-LIKE SERINE/THREONINE-PROTEIN KINASE SD2-5"/>
    <property type="match status" value="1"/>
</dbReference>
<dbReference type="EMBL" id="KK784973">
    <property type="protein sequence ID" value="KDO56497.1"/>
    <property type="molecule type" value="Genomic_DNA"/>
</dbReference>
<dbReference type="SMR" id="A0A067EZ35"/>
<dbReference type="PaxDb" id="2711-XP_006494277.1"/>
<dbReference type="CDD" id="cd00028">
    <property type="entry name" value="B_lectin"/>
    <property type="match status" value="1"/>
</dbReference>
<dbReference type="GO" id="GO:0004672">
    <property type="term" value="F:protein kinase activity"/>
    <property type="evidence" value="ECO:0000318"/>
    <property type="project" value="GO_Central"/>
</dbReference>
<evidence type="ECO:0000256" key="11">
    <source>
        <dbReference type="ARBA" id="ARBA00022989"/>
    </source>
</evidence>
<keyword evidence="7" id="KW-0430">Lectin</keyword>
<dbReference type="FunFam" id="1.10.510.10:FF:000237">
    <property type="entry name" value="G-type lectin S-receptor-like serine/threonine-protein kinase"/>
    <property type="match status" value="1"/>
</dbReference>
<dbReference type="Gene3D" id="2.90.10.10">
    <property type="entry name" value="Bulb-type lectin domain"/>
    <property type="match status" value="2"/>
</dbReference>
<dbReference type="AlphaFoldDB" id="A0A067EZ35"/>
<keyword evidence="3" id="KW-0245">EGF-like domain</keyword>
<dbReference type="PANTHER" id="PTHR47976:SF47">
    <property type="entry name" value="RECEPTOR-LIKE SERINE_THREONINE-PROTEIN KINASE"/>
    <property type="match status" value="1"/>
</dbReference>
<dbReference type="InterPro" id="IPR024171">
    <property type="entry name" value="SRK-like_kinase"/>
</dbReference>
<reference evidence="24 25" key="1">
    <citation type="submission" date="2014-04" db="EMBL/GenBank/DDBJ databases">
        <authorList>
            <consortium name="International Citrus Genome Consortium"/>
            <person name="Gmitter F."/>
            <person name="Chen C."/>
            <person name="Farmerie W."/>
            <person name="Harkins T."/>
            <person name="Desany B."/>
            <person name="Mohiuddin M."/>
            <person name="Kodira C."/>
            <person name="Borodovsky M."/>
            <person name="Lomsadze A."/>
            <person name="Burns P."/>
            <person name="Jenkins J."/>
            <person name="Prochnik S."/>
            <person name="Shu S."/>
            <person name="Chapman J."/>
            <person name="Pitluck S."/>
            <person name="Schmutz J."/>
            <person name="Rokhsar D."/>
        </authorList>
    </citation>
    <scope>NUCLEOTIDE SEQUENCE</scope>
</reference>
<keyword evidence="25" id="KW-1185">Reference proteome</keyword>
<dbReference type="Pfam" id="PF01453">
    <property type="entry name" value="B_lectin"/>
    <property type="match status" value="1"/>
</dbReference>
<dbReference type="eggNOG" id="ENOG502QQEW">
    <property type="taxonomic scope" value="Eukaryota"/>
</dbReference>
<evidence type="ECO:0000256" key="12">
    <source>
        <dbReference type="ARBA" id="ARBA00023136"/>
    </source>
</evidence>
<dbReference type="FunFam" id="3.30.200.20:FF:000059">
    <property type="entry name" value="S-receptor-like serine/threonine-protein kinase"/>
    <property type="match status" value="1"/>
</dbReference>
<dbReference type="Gene3D" id="1.10.510.10">
    <property type="entry name" value="Transferase(Phosphotransferase) domain 1"/>
    <property type="match status" value="1"/>
</dbReference>
<accession>A0A067EZ35</accession>
<organism evidence="24 25">
    <name type="scientific">Citrus sinensis</name>
    <name type="common">Sweet orange</name>
    <name type="synonym">Citrus aurantium var. sinensis</name>
    <dbReference type="NCBI Taxonomy" id="2711"/>
    <lineage>
        <taxon>Eukaryota</taxon>
        <taxon>Viridiplantae</taxon>
        <taxon>Streptophyta</taxon>
        <taxon>Embryophyta</taxon>
        <taxon>Tracheophyta</taxon>
        <taxon>Spermatophyta</taxon>
        <taxon>Magnoliopsida</taxon>
        <taxon>eudicotyledons</taxon>
        <taxon>Gunneridae</taxon>
        <taxon>Pentapetalae</taxon>
        <taxon>rosids</taxon>
        <taxon>malvids</taxon>
        <taxon>Sapindales</taxon>
        <taxon>Rutaceae</taxon>
        <taxon>Aurantioideae</taxon>
        <taxon>Citrus</taxon>
    </lineage>
</organism>
<dbReference type="Pfam" id="PF00069">
    <property type="entry name" value="Pkinase"/>
    <property type="match status" value="1"/>
</dbReference>
<evidence type="ECO:0000259" key="23">
    <source>
        <dbReference type="PROSITE" id="PS50927"/>
    </source>
</evidence>
<evidence type="ECO:0000256" key="5">
    <source>
        <dbReference type="ARBA" id="ARBA00022692"/>
    </source>
</evidence>
<comment type="catalytic activity">
    <reaction evidence="16 18">
        <text>L-threonyl-[protein] + ATP = O-phospho-L-threonyl-[protein] + ADP + H(+)</text>
        <dbReference type="Rhea" id="RHEA:46608"/>
        <dbReference type="Rhea" id="RHEA-COMP:11060"/>
        <dbReference type="Rhea" id="RHEA-COMP:11605"/>
        <dbReference type="ChEBI" id="CHEBI:15378"/>
        <dbReference type="ChEBI" id="CHEBI:30013"/>
        <dbReference type="ChEBI" id="CHEBI:30616"/>
        <dbReference type="ChEBI" id="CHEBI:61977"/>
        <dbReference type="ChEBI" id="CHEBI:456216"/>
        <dbReference type="EC" id="2.7.11.1"/>
    </reaction>
</comment>
<dbReference type="GO" id="GO:0005524">
    <property type="term" value="F:ATP binding"/>
    <property type="evidence" value="ECO:0007669"/>
    <property type="project" value="UniProtKB-UniRule"/>
</dbReference>
<keyword evidence="11 20" id="KW-1133">Transmembrane helix</keyword>
<dbReference type="CDD" id="cd14066">
    <property type="entry name" value="STKc_IRAK"/>
    <property type="match status" value="1"/>
</dbReference>
<evidence type="ECO:0000256" key="8">
    <source>
        <dbReference type="ARBA" id="ARBA00022741"/>
    </source>
</evidence>
<dbReference type="PROSITE" id="PS00107">
    <property type="entry name" value="PROTEIN_KINASE_ATP"/>
    <property type="match status" value="1"/>
</dbReference>
<evidence type="ECO:0000256" key="16">
    <source>
        <dbReference type="ARBA" id="ARBA00047899"/>
    </source>
</evidence>
<keyword evidence="14" id="KW-0675">Receptor</keyword>
<evidence type="ECO:0000256" key="19">
    <source>
        <dbReference type="PROSITE-ProRule" id="PRU10141"/>
    </source>
</evidence>
<name>A0A067EZ35_CITSI</name>
<keyword evidence="9 18" id="KW-0418">Kinase</keyword>
<evidence type="ECO:0000256" key="17">
    <source>
        <dbReference type="ARBA" id="ARBA00048679"/>
    </source>
</evidence>
<keyword evidence="2 18" id="KW-0723">Serine/threonine-protein kinase</keyword>
<dbReference type="InterPro" id="IPR000719">
    <property type="entry name" value="Prot_kinase_dom"/>
</dbReference>
<dbReference type="PROSITE" id="PS50927">
    <property type="entry name" value="BULB_LECTIN"/>
    <property type="match status" value="1"/>
</dbReference>
<evidence type="ECO:0000256" key="10">
    <source>
        <dbReference type="ARBA" id="ARBA00022840"/>
    </source>
</evidence>
<evidence type="ECO:0000259" key="22">
    <source>
        <dbReference type="PROSITE" id="PS50011"/>
    </source>
</evidence>
<feature type="signal peptide" evidence="21">
    <location>
        <begin position="1"/>
        <end position="19"/>
    </location>
</feature>
<feature type="chain" id="PRO_5001636784" description="Receptor-like serine/threonine-protein kinase" evidence="21">
    <location>
        <begin position="20"/>
        <end position="793"/>
    </location>
</feature>
<dbReference type="InterPro" id="IPR008271">
    <property type="entry name" value="Ser/Thr_kinase_AS"/>
</dbReference>
<keyword evidence="6 21" id="KW-0732">Signal</keyword>
<dbReference type="InterPro" id="IPR017441">
    <property type="entry name" value="Protein_kinase_ATP_BS"/>
</dbReference>
<evidence type="ECO:0000256" key="6">
    <source>
        <dbReference type="ARBA" id="ARBA00022729"/>
    </source>
</evidence>
<evidence type="ECO:0000256" key="1">
    <source>
        <dbReference type="ARBA" id="ARBA00004479"/>
    </source>
</evidence>
<comment type="subcellular location">
    <subcellularLocation>
        <location evidence="1">Membrane</location>
        <topology evidence="1">Single-pass type I membrane protein</topology>
    </subcellularLocation>
</comment>
<dbReference type="GO" id="GO:0016020">
    <property type="term" value="C:membrane"/>
    <property type="evidence" value="ECO:0007669"/>
    <property type="project" value="UniProtKB-SubCell"/>
</dbReference>
<dbReference type="CDD" id="cd01098">
    <property type="entry name" value="PAN_AP_plant"/>
    <property type="match status" value="1"/>
</dbReference>
<dbReference type="FunFam" id="2.90.10.10:FF:000013">
    <property type="entry name" value="G-type lectin S-receptor-like serine/threonine-protein kinase LECRK1"/>
    <property type="match status" value="1"/>
</dbReference>
<keyword evidence="12 20" id="KW-0472">Membrane</keyword>
<evidence type="ECO:0000256" key="2">
    <source>
        <dbReference type="ARBA" id="ARBA00022527"/>
    </source>
</evidence>
<dbReference type="InterPro" id="IPR011009">
    <property type="entry name" value="Kinase-like_dom_sf"/>
</dbReference>
<dbReference type="SMART" id="SM00108">
    <property type="entry name" value="B_lectin"/>
    <property type="match status" value="1"/>
</dbReference>
<dbReference type="FunFam" id="2.90.10.30:FF:000001">
    <property type="entry name" value="Serine/threonine-protein kinase"/>
    <property type="match status" value="1"/>
</dbReference>
<protein>
    <recommendedName>
        <fullName evidence="18">Receptor-like serine/threonine-protein kinase</fullName>
        <ecNumber evidence="18">2.7.11.1</ecNumber>
    </recommendedName>
</protein>
<keyword evidence="5 20" id="KW-0812">Transmembrane</keyword>
<feature type="transmembrane region" description="Helical" evidence="20">
    <location>
        <begin position="445"/>
        <end position="468"/>
    </location>
</feature>
<evidence type="ECO:0000256" key="15">
    <source>
        <dbReference type="ARBA" id="ARBA00023180"/>
    </source>
</evidence>
<dbReference type="SUPFAM" id="SSF56112">
    <property type="entry name" value="Protein kinase-like (PK-like)"/>
    <property type="match status" value="1"/>
</dbReference>
<evidence type="ECO:0000256" key="14">
    <source>
        <dbReference type="ARBA" id="ARBA00023170"/>
    </source>
</evidence>
<dbReference type="GO" id="GO:0106310">
    <property type="term" value="F:protein serine kinase activity"/>
    <property type="evidence" value="ECO:0007669"/>
    <property type="project" value="RHEA"/>
</dbReference>
<dbReference type="InterPro" id="IPR001480">
    <property type="entry name" value="Bulb-type_lectin_dom"/>
</dbReference>
<dbReference type="PROSITE" id="PS00108">
    <property type="entry name" value="PROTEIN_KINASE_ST"/>
    <property type="match status" value="1"/>
</dbReference>
<dbReference type="InterPro" id="IPR036426">
    <property type="entry name" value="Bulb-type_lectin_dom_sf"/>
</dbReference>
<dbReference type="PIRSF" id="PIRSF000641">
    <property type="entry name" value="SRK"/>
    <property type="match status" value="1"/>
</dbReference>
<evidence type="ECO:0000256" key="13">
    <source>
        <dbReference type="ARBA" id="ARBA00023157"/>
    </source>
</evidence>
<evidence type="ECO:0000256" key="9">
    <source>
        <dbReference type="ARBA" id="ARBA00022777"/>
    </source>
</evidence>